<feature type="transmembrane region" description="Helical" evidence="8">
    <location>
        <begin position="15"/>
        <end position="36"/>
    </location>
</feature>
<keyword evidence="8" id="KW-0812">Transmembrane</keyword>
<dbReference type="HOGENOM" id="CLU_025001_1_0_1"/>
<organism evidence="9 10">
    <name type="scientific">Cladophialophora immunda</name>
    <dbReference type="NCBI Taxonomy" id="569365"/>
    <lineage>
        <taxon>Eukaryota</taxon>
        <taxon>Fungi</taxon>
        <taxon>Dikarya</taxon>
        <taxon>Ascomycota</taxon>
        <taxon>Pezizomycotina</taxon>
        <taxon>Eurotiomycetes</taxon>
        <taxon>Chaetothyriomycetidae</taxon>
        <taxon>Chaetothyriales</taxon>
        <taxon>Herpotrichiellaceae</taxon>
        <taxon>Cladophialophora</taxon>
    </lineage>
</organism>
<reference evidence="9 10" key="1">
    <citation type="submission" date="2015-01" db="EMBL/GenBank/DDBJ databases">
        <title>The Genome Sequence of Cladophialophora immunda CBS83496.</title>
        <authorList>
            <consortium name="The Broad Institute Genomics Platform"/>
            <person name="Cuomo C."/>
            <person name="de Hoog S."/>
            <person name="Gorbushina A."/>
            <person name="Stielow B."/>
            <person name="Teixiera M."/>
            <person name="Abouelleil A."/>
            <person name="Chapman S.B."/>
            <person name="Priest M."/>
            <person name="Young S.K."/>
            <person name="Wortman J."/>
            <person name="Nusbaum C."/>
            <person name="Birren B."/>
        </authorList>
    </citation>
    <scope>NUCLEOTIDE SEQUENCE [LARGE SCALE GENOMIC DNA]</scope>
    <source>
        <strain evidence="9 10">CBS 83496</strain>
    </source>
</reference>
<dbReference type="GO" id="GO:0016705">
    <property type="term" value="F:oxidoreductase activity, acting on paired donors, with incorporation or reduction of molecular oxygen"/>
    <property type="evidence" value="ECO:0007669"/>
    <property type="project" value="InterPro"/>
</dbReference>
<dbReference type="GeneID" id="27347578"/>
<dbReference type="PRINTS" id="PR00385">
    <property type="entry name" value="P450"/>
</dbReference>
<gene>
    <name evidence="9" type="ORF">PV07_08384</name>
</gene>
<evidence type="ECO:0008006" key="11">
    <source>
        <dbReference type="Google" id="ProtNLM"/>
    </source>
</evidence>
<feature type="binding site" description="axial binding residue" evidence="6">
    <location>
        <position position="532"/>
    </location>
    <ligand>
        <name>heme</name>
        <dbReference type="ChEBI" id="CHEBI:30413"/>
    </ligand>
    <ligandPart>
        <name>Fe</name>
        <dbReference type="ChEBI" id="CHEBI:18248"/>
    </ligandPart>
</feature>
<dbReference type="Proteomes" id="UP000054466">
    <property type="component" value="Unassembled WGS sequence"/>
</dbReference>
<evidence type="ECO:0000256" key="4">
    <source>
        <dbReference type="ARBA" id="ARBA00023002"/>
    </source>
</evidence>
<dbReference type="PRINTS" id="PR00465">
    <property type="entry name" value="EP450IV"/>
</dbReference>
<comment type="cofactor">
    <cofactor evidence="1 6">
        <name>heme</name>
        <dbReference type="ChEBI" id="CHEBI:30413"/>
    </cofactor>
</comment>
<evidence type="ECO:0000256" key="2">
    <source>
        <dbReference type="ARBA" id="ARBA00010617"/>
    </source>
</evidence>
<evidence type="ECO:0000256" key="3">
    <source>
        <dbReference type="ARBA" id="ARBA00022723"/>
    </source>
</evidence>
<evidence type="ECO:0000313" key="10">
    <source>
        <dbReference type="Proteomes" id="UP000054466"/>
    </source>
</evidence>
<keyword evidence="8" id="KW-0472">Membrane</keyword>
<dbReference type="STRING" id="569365.A0A0D1ZL88"/>
<evidence type="ECO:0000256" key="1">
    <source>
        <dbReference type="ARBA" id="ARBA00001971"/>
    </source>
</evidence>
<dbReference type="Gene3D" id="1.10.630.10">
    <property type="entry name" value="Cytochrome P450"/>
    <property type="match status" value="1"/>
</dbReference>
<protein>
    <recommendedName>
        <fullName evidence="11">Cytochrome P450 monooxygenase</fullName>
    </recommendedName>
</protein>
<dbReference type="OrthoDB" id="1470350at2759"/>
<evidence type="ECO:0000256" key="7">
    <source>
        <dbReference type="RuleBase" id="RU000461"/>
    </source>
</evidence>
<keyword evidence="5 6" id="KW-0408">Iron</keyword>
<evidence type="ECO:0000313" key="9">
    <source>
        <dbReference type="EMBL" id="KIW28746.1"/>
    </source>
</evidence>
<dbReference type="InterPro" id="IPR050121">
    <property type="entry name" value="Cytochrome_P450_monoxygenase"/>
</dbReference>
<keyword evidence="6 7" id="KW-0349">Heme</keyword>
<keyword evidence="10" id="KW-1185">Reference proteome</keyword>
<dbReference type="SUPFAM" id="SSF48264">
    <property type="entry name" value="Cytochrome P450"/>
    <property type="match status" value="1"/>
</dbReference>
<dbReference type="PANTHER" id="PTHR24305">
    <property type="entry name" value="CYTOCHROME P450"/>
    <property type="match status" value="1"/>
</dbReference>
<keyword evidence="4 7" id="KW-0560">Oxidoreductase</keyword>
<dbReference type="AlphaFoldDB" id="A0A0D1ZL88"/>
<keyword evidence="3 6" id="KW-0479">Metal-binding</keyword>
<dbReference type="GO" id="GO:0005506">
    <property type="term" value="F:iron ion binding"/>
    <property type="evidence" value="ECO:0007669"/>
    <property type="project" value="InterPro"/>
</dbReference>
<keyword evidence="8" id="KW-1133">Transmembrane helix</keyword>
<dbReference type="VEuPathDB" id="FungiDB:PV07_08384"/>
<evidence type="ECO:0000256" key="8">
    <source>
        <dbReference type="SAM" id="Phobius"/>
    </source>
</evidence>
<sequence>MSLTPSSFWPGPSALGTSTVALGATVTGLLTLWVLYRWALPRPIRGIPCNVAASRSILGDLPSILSYIKETNQIWPWISRQTTDHQSPIVQVFPRPLSKPWVIISDFRESQDILLRRTKEFDGSDILGDIFDGLLPDFHQHMKSTDSHFKANRALLKDLMTPGFLNEVEAPQVYRNAETLVDLWNLKCRLADGRPFKASTDIYNAALDTVFAATFGLEARNNTNTSQLQQLLKHSPGSDIDKSMEQTVIFSQFPRPAIFDAIIELTESLETAVKAPFPRLGHWLLRWAPRLQRARAVTEWFIRNEVESVGKRVLSGDYSRTERSALGDILQRELSLSKKEGRQLNFHSRSIYDEVFGFIIAGHDSSSTTLCWDLKHFAVFQDAQGTLRLKLRTAYAAATKARRNPTAEEIALIQVPYLDAALEEMVRTVRLLPGIPRTTMTDVLVMGYTIPKGINIWLLQTGPGYFTPALPVPDTVRSPSSLQAKYDVGTWDPTNMDKFLPERWLVKGEDGQEVFNPHAGPQLSFGLGPRACFGRRLAYLQMRIILVLMIWNFELLPLPQELSSFQAVDRMIIQPVQTHVRLKKVV</sequence>
<dbReference type="RefSeq" id="XP_016248962.1">
    <property type="nucleotide sequence ID" value="XM_016395543.1"/>
</dbReference>
<comment type="similarity">
    <text evidence="2 7">Belongs to the cytochrome P450 family.</text>
</comment>
<dbReference type="GO" id="GO:0004497">
    <property type="term" value="F:monooxygenase activity"/>
    <property type="evidence" value="ECO:0007669"/>
    <property type="project" value="UniProtKB-KW"/>
</dbReference>
<dbReference type="EMBL" id="KN847043">
    <property type="protein sequence ID" value="KIW28746.1"/>
    <property type="molecule type" value="Genomic_DNA"/>
</dbReference>
<dbReference type="PROSITE" id="PS00086">
    <property type="entry name" value="CYTOCHROME_P450"/>
    <property type="match status" value="1"/>
</dbReference>
<keyword evidence="7" id="KW-0503">Monooxygenase</keyword>
<dbReference type="Pfam" id="PF00067">
    <property type="entry name" value="p450"/>
    <property type="match status" value="2"/>
</dbReference>
<dbReference type="PANTHER" id="PTHR24305:SF232">
    <property type="entry name" value="P450, PUTATIVE (EUROFUNG)-RELATED"/>
    <property type="match status" value="1"/>
</dbReference>
<dbReference type="InterPro" id="IPR001128">
    <property type="entry name" value="Cyt_P450"/>
</dbReference>
<dbReference type="InterPro" id="IPR002403">
    <property type="entry name" value="Cyt_P450_E_grp-IV"/>
</dbReference>
<dbReference type="InterPro" id="IPR017972">
    <property type="entry name" value="Cyt_P450_CS"/>
</dbReference>
<dbReference type="GO" id="GO:0020037">
    <property type="term" value="F:heme binding"/>
    <property type="evidence" value="ECO:0007669"/>
    <property type="project" value="InterPro"/>
</dbReference>
<dbReference type="InterPro" id="IPR036396">
    <property type="entry name" value="Cyt_P450_sf"/>
</dbReference>
<evidence type="ECO:0000256" key="5">
    <source>
        <dbReference type="ARBA" id="ARBA00023004"/>
    </source>
</evidence>
<evidence type="ECO:0000256" key="6">
    <source>
        <dbReference type="PIRSR" id="PIRSR602403-1"/>
    </source>
</evidence>
<proteinExistence type="inferred from homology"/>
<accession>A0A0D1ZL88</accession>
<name>A0A0D1ZL88_9EURO</name>